<dbReference type="PROSITE" id="PS50164">
    <property type="entry name" value="GIY_YIG"/>
    <property type="match status" value="1"/>
</dbReference>
<dbReference type="InterPro" id="IPR000305">
    <property type="entry name" value="GIY-YIG_endonuc"/>
</dbReference>
<dbReference type="InParanoid" id="E2A2A6"/>
<feature type="domain" description="GIY-YIG" evidence="1">
    <location>
        <begin position="95"/>
        <end position="186"/>
    </location>
</feature>
<sequence length="197" mass="23296">IVKQILSNNCFPNHIINRYVQKRLYFLKHRNNANMDNESDNSVTSSYISLPFVEGLSSEIGRVFKNVGINVVYNVPKKLNALIKRGKDRLPINNRTEVVYKLDCKNCNKSYIGQTKRHVSTRVKEHRNNIKVHESNFSVISKHKVEFNHDFDWSLPVILRYNEKHVRKREIAEMFFIKKFDNTINLQKDTENLNNIY</sequence>
<dbReference type="OMA" id="HRNNANM"/>
<dbReference type="SUPFAM" id="SSF82771">
    <property type="entry name" value="GIY-YIG endonuclease"/>
    <property type="match status" value="1"/>
</dbReference>
<feature type="non-terminal residue" evidence="2">
    <location>
        <position position="1"/>
    </location>
</feature>
<dbReference type="InterPro" id="IPR035901">
    <property type="entry name" value="GIY-YIG_endonuc_sf"/>
</dbReference>
<organism evidence="3">
    <name type="scientific">Camponotus floridanus</name>
    <name type="common">Florida carpenter ant</name>
    <dbReference type="NCBI Taxonomy" id="104421"/>
    <lineage>
        <taxon>Eukaryota</taxon>
        <taxon>Metazoa</taxon>
        <taxon>Ecdysozoa</taxon>
        <taxon>Arthropoda</taxon>
        <taxon>Hexapoda</taxon>
        <taxon>Insecta</taxon>
        <taxon>Pterygota</taxon>
        <taxon>Neoptera</taxon>
        <taxon>Endopterygota</taxon>
        <taxon>Hymenoptera</taxon>
        <taxon>Apocrita</taxon>
        <taxon>Aculeata</taxon>
        <taxon>Formicoidea</taxon>
        <taxon>Formicidae</taxon>
        <taxon>Formicinae</taxon>
        <taxon>Camponotus</taxon>
    </lineage>
</organism>
<name>E2A2A6_CAMFO</name>
<keyword evidence="3" id="KW-1185">Reference proteome</keyword>
<dbReference type="Proteomes" id="UP000000311">
    <property type="component" value="Unassembled WGS sequence"/>
</dbReference>
<gene>
    <name evidence="2" type="ORF">EAG_09283</name>
</gene>
<dbReference type="PANTHER" id="PTHR21301">
    <property type="entry name" value="REVERSE TRANSCRIPTASE"/>
    <property type="match status" value="1"/>
</dbReference>
<evidence type="ECO:0000313" key="3">
    <source>
        <dbReference type="Proteomes" id="UP000000311"/>
    </source>
</evidence>
<dbReference type="OrthoDB" id="7687729at2759"/>
<dbReference type="AlphaFoldDB" id="E2A2A6"/>
<evidence type="ECO:0000259" key="1">
    <source>
        <dbReference type="PROSITE" id="PS50164"/>
    </source>
</evidence>
<dbReference type="Gene3D" id="3.40.1440.10">
    <property type="entry name" value="GIY-YIG endonuclease"/>
    <property type="match status" value="1"/>
</dbReference>
<protein>
    <recommendedName>
        <fullName evidence="1">GIY-YIG domain-containing protein</fullName>
    </recommendedName>
</protein>
<reference evidence="2 3" key="1">
    <citation type="journal article" date="2010" name="Science">
        <title>Genomic comparison of the ants Camponotus floridanus and Harpegnathos saltator.</title>
        <authorList>
            <person name="Bonasio R."/>
            <person name="Zhang G."/>
            <person name="Ye C."/>
            <person name="Mutti N.S."/>
            <person name="Fang X."/>
            <person name="Qin N."/>
            <person name="Donahue G."/>
            <person name="Yang P."/>
            <person name="Li Q."/>
            <person name="Li C."/>
            <person name="Zhang P."/>
            <person name="Huang Z."/>
            <person name="Berger S.L."/>
            <person name="Reinberg D."/>
            <person name="Wang J."/>
            <person name="Liebig J."/>
        </authorList>
    </citation>
    <scope>NUCLEOTIDE SEQUENCE [LARGE SCALE GENOMIC DNA]</scope>
    <source>
        <strain evidence="3">C129</strain>
    </source>
</reference>
<dbReference type="CDD" id="cd10442">
    <property type="entry name" value="GIY-YIG_PLEs"/>
    <property type="match status" value="1"/>
</dbReference>
<proteinExistence type="predicted"/>
<evidence type="ECO:0000313" key="2">
    <source>
        <dbReference type="EMBL" id="EFN72433.1"/>
    </source>
</evidence>
<accession>E2A2A6</accession>
<dbReference type="EMBL" id="GL436011">
    <property type="protein sequence ID" value="EFN72433.1"/>
    <property type="molecule type" value="Genomic_DNA"/>
</dbReference>
<dbReference type="PANTHER" id="PTHR21301:SF11">
    <property type="entry name" value="GIY-YIG DOMAIN-CONTAINING PROTEIN"/>
    <property type="match status" value="1"/>
</dbReference>
<feature type="non-terminal residue" evidence="2">
    <location>
        <position position="197"/>
    </location>
</feature>